<dbReference type="InterPro" id="IPR051690">
    <property type="entry name" value="PseI-like"/>
</dbReference>
<dbReference type="InterPro" id="IPR013974">
    <property type="entry name" value="SAF"/>
</dbReference>
<feature type="domain" description="AFP-like" evidence="1">
    <location>
        <begin position="292"/>
        <end position="348"/>
    </location>
</feature>
<protein>
    <recommendedName>
        <fullName evidence="1">AFP-like domain-containing protein</fullName>
    </recommendedName>
</protein>
<dbReference type="EMBL" id="MHTY01000024">
    <property type="protein sequence ID" value="OHA68521.1"/>
    <property type="molecule type" value="Genomic_DNA"/>
</dbReference>
<proteinExistence type="predicted"/>
<dbReference type="GO" id="GO:0047444">
    <property type="term" value="F:N-acylneuraminate-9-phosphate synthase activity"/>
    <property type="evidence" value="ECO:0007669"/>
    <property type="project" value="TreeGrafter"/>
</dbReference>
<accession>A0A1G2R8T8</accession>
<dbReference type="CDD" id="cd11615">
    <property type="entry name" value="SAF_NeuB_like"/>
    <property type="match status" value="1"/>
</dbReference>
<dbReference type="SMART" id="SM00858">
    <property type="entry name" value="SAF"/>
    <property type="match status" value="1"/>
</dbReference>
<organism evidence="2 3">
    <name type="scientific">Candidatus Wildermuthbacteria bacterium RIFCSPHIGHO2_02_FULL_48_16</name>
    <dbReference type="NCBI Taxonomy" id="1802453"/>
    <lineage>
        <taxon>Bacteria</taxon>
        <taxon>Candidatus Wildermuthiibacteriota</taxon>
    </lineage>
</organism>
<dbReference type="InterPro" id="IPR013785">
    <property type="entry name" value="Aldolase_TIM"/>
</dbReference>
<dbReference type="SUPFAM" id="SSF51569">
    <property type="entry name" value="Aldolase"/>
    <property type="match status" value="1"/>
</dbReference>
<evidence type="ECO:0000259" key="1">
    <source>
        <dbReference type="PROSITE" id="PS50844"/>
    </source>
</evidence>
<sequence>MKDITIGNKTIGIGKDIFISAEVGTTCNGDVETAKKLIDAAVEAGMDAVKFQMLNPDDKYSDKTLTYTYTRYNGESVTENIYEMLKQYVMTKEQWAELKAYADKKGIIMFATPDHVAAVDLMESLNMPAYKIATWDVTFYPLVRKIAKLRKPTILDFGASTQEEIAAILGIFKEEQSDQLILVHCYHTKNYEEMNLRTIEFLRETFGYLSGFSASDEHNEIDYMSLAYDPVYIEKRLTINRKDPRHHHSRALEPEEMKAYVKKIRELSKAGGEYRVQPSAGDLKEKQVFFRRIVAKRDMSAGETLTEENIACRRPFSGGIDASQYPLLLGRKIQRDVKENEPITQDMV</sequence>
<dbReference type="Gene3D" id="3.90.1210.10">
    <property type="entry name" value="Antifreeze-like/N-acetylneuraminic acid synthase C-terminal domain"/>
    <property type="match status" value="1"/>
</dbReference>
<name>A0A1G2R8T8_9BACT</name>
<dbReference type="Pfam" id="PF03102">
    <property type="entry name" value="NeuB"/>
    <property type="match status" value="1"/>
</dbReference>
<dbReference type="PROSITE" id="PS50844">
    <property type="entry name" value="AFP_LIKE"/>
    <property type="match status" value="1"/>
</dbReference>
<dbReference type="SUPFAM" id="SSF51269">
    <property type="entry name" value="AFP III-like domain"/>
    <property type="match status" value="1"/>
</dbReference>
<dbReference type="GO" id="GO:0016051">
    <property type="term" value="P:carbohydrate biosynthetic process"/>
    <property type="evidence" value="ECO:0007669"/>
    <property type="project" value="InterPro"/>
</dbReference>
<dbReference type="InterPro" id="IPR006190">
    <property type="entry name" value="SAF_AFP_Neu5Ac"/>
</dbReference>
<dbReference type="InterPro" id="IPR057736">
    <property type="entry name" value="SAF_PseI/NeuA/NeuB"/>
</dbReference>
<evidence type="ECO:0000313" key="2">
    <source>
        <dbReference type="EMBL" id="OHA68521.1"/>
    </source>
</evidence>
<dbReference type="PANTHER" id="PTHR42966">
    <property type="entry name" value="N-ACETYLNEURAMINATE SYNTHASE"/>
    <property type="match status" value="1"/>
</dbReference>
<dbReference type="InterPro" id="IPR036732">
    <property type="entry name" value="AFP_Neu5c_C_sf"/>
</dbReference>
<reference evidence="2 3" key="1">
    <citation type="journal article" date="2016" name="Nat. Commun.">
        <title>Thousands of microbial genomes shed light on interconnected biogeochemical processes in an aquifer system.</title>
        <authorList>
            <person name="Anantharaman K."/>
            <person name="Brown C.T."/>
            <person name="Hug L.A."/>
            <person name="Sharon I."/>
            <person name="Castelle C.J."/>
            <person name="Probst A.J."/>
            <person name="Thomas B.C."/>
            <person name="Singh A."/>
            <person name="Wilkins M.J."/>
            <person name="Karaoz U."/>
            <person name="Brodie E.L."/>
            <person name="Williams K.H."/>
            <person name="Hubbard S.S."/>
            <person name="Banfield J.F."/>
        </authorList>
    </citation>
    <scope>NUCLEOTIDE SEQUENCE [LARGE SCALE GENOMIC DNA]</scope>
</reference>
<dbReference type="Proteomes" id="UP000178529">
    <property type="component" value="Unassembled WGS sequence"/>
</dbReference>
<dbReference type="Pfam" id="PF08666">
    <property type="entry name" value="SAF"/>
    <property type="match status" value="1"/>
</dbReference>
<evidence type="ECO:0000313" key="3">
    <source>
        <dbReference type="Proteomes" id="UP000178529"/>
    </source>
</evidence>
<comment type="caution">
    <text evidence="2">The sequence shown here is derived from an EMBL/GenBank/DDBJ whole genome shotgun (WGS) entry which is preliminary data.</text>
</comment>
<dbReference type="Gene3D" id="3.20.20.70">
    <property type="entry name" value="Aldolase class I"/>
    <property type="match status" value="1"/>
</dbReference>
<gene>
    <name evidence="2" type="ORF">A3J68_00425</name>
</gene>
<dbReference type="InterPro" id="IPR013132">
    <property type="entry name" value="PseI/NeuA/B-like_N"/>
</dbReference>
<dbReference type="AlphaFoldDB" id="A0A1G2R8T8"/>
<dbReference type="PANTHER" id="PTHR42966:SF1">
    <property type="entry name" value="SIALIC ACID SYNTHASE"/>
    <property type="match status" value="1"/>
</dbReference>